<evidence type="ECO:0000256" key="4">
    <source>
        <dbReference type="ARBA" id="ARBA00022692"/>
    </source>
</evidence>
<reference evidence="9 10" key="1">
    <citation type="submission" date="2018-09" db="EMBL/GenBank/DDBJ databases">
        <title>Paracoccus onubensis nov. sp. a moderate halophilic bacterium isolated from Gruta de las Maravillas (Aracena, Spain).</title>
        <authorList>
            <person name="Jurado V."/>
            <person name="Gutierrez-Patricio S."/>
            <person name="Gonzalez-Pimentel J.L."/>
            <person name="Laiz L."/>
            <person name="Saiz-Jimenez C."/>
        </authorList>
    </citation>
    <scope>NUCLEOTIDE SEQUENCE [LARGE SCALE GENOMIC DNA]</scope>
    <source>
        <strain evidence="9 10">DSM 19484</strain>
    </source>
</reference>
<dbReference type="Pfam" id="PF04290">
    <property type="entry name" value="DctQ"/>
    <property type="match status" value="1"/>
</dbReference>
<feature type="transmembrane region" description="Helical" evidence="7">
    <location>
        <begin position="132"/>
        <end position="158"/>
    </location>
</feature>
<evidence type="ECO:0000256" key="1">
    <source>
        <dbReference type="ARBA" id="ARBA00004651"/>
    </source>
</evidence>
<name>A0A418ZU04_9RHOB</name>
<evidence type="ECO:0000313" key="10">
    <source>
        <dbReference type="Proteomes" id="UP000285530"/>
    </source>
</evidence>
<keyword evidence="10" id="KW-1185">Reference proteome</keyword>
<organism evidence="9 10">
    <name type="scientific">Paracoccus aestuarii</name>
    <dbReference type="NCBI Taxonomy" id="453842"/>
    <lineage>
        <taxon>Bacteria</taxon>
        <taxon>Pseudomonadati</taxon>
        <taxon>Pseudomonadota</taxon>
        <taxon>Alphaproteobacteria</taxon>
        <taxon>Rhodobacterales</taxon>
        <taxon>Paracoccaceae</taxon>
        <taxon>Paracoccus</taxon>
    </lineage>
</organism>
<dbReference type="AlphaFoldDB" id="A0A418ZU04"/>
<comment type="subunit">
    <text evidence="7">The complex comprises the extracytoplasmic solute receptor protein and the two transmembrane proteins.</text>
</comment>
<accession>A0A418ZU04</accession>
<dbReference type="EMBL" id="QZEV01000071">
    <property type="protein sequence ID" value="RJL01153.1"/>
    <property type="molecule type" value="Genomic_DNA"/>
</dbReference>
<feature type="domain" description="Tripartite ATP-independent periplasmic transporters DctQ component" evidence="8">
    <location>
        <begin position="28"/>
        <end position="156"/>
    </location>
</feature>
<sequence>MPHLIRRLQSGLLALLTLLGALAVLALLIHVSADVAMRSLRGTPIPATYEIVTHYYMVGLAFLPLAWVETRGGMVRIDVIHGLMPAGVRRVSDLGVTLISALVYGALAWVTLRTALTNTANGSFIMTNNVRVVTWPAFWLPPLGLGIAALVTALRALWPEETPA</sequence>
<comment type="function">
    <text evidence="7">Part of the tripartite ATP-independent periplasmic (TRAP) transport system.</text>
</comment>
<keyword evidence="2 7" id="KW-0813">Transport</keyword>
<proteinExistence type="inferred from homology"/>
<evidence type="ECO:0000256" key="3">
    <source>
        <dbReference type="ARBA" id="ARBA00022475"/>
    </source>
</evidence>
<feature type="transmembrane region" description="Helical" evidence="7">
    <location>
        <begin position="53"/>
        <end position="70"/>
    </location>
</feature>
<keyword evidence="7" id="KW-0997">Cell inner membrane</keyword>
<dbReference type="RefSeq" id="WP_119886914.1">
    <property type="nucleotide sequence ID" value="NZ_CP067171.1"/>
</dbReference>
<keyword evidence="5 7" id="KW-1133">Transmembrane helix</keyword>
<comment type="caution">
    <text evidence="9">The sequence shown here is derived from an EMBL/GenBank/DDBJ whole genome shotgun (WGS) entry which is preliminary data.</text>
</comment>
<gene>
    <name evidence="9" type="ORF">D3P06_12785</name>
</gene>
<evidence type="ECO:0000313" key="9">
    <source>
        <dbReference type="EMBL" id="RJL01153.1"/>
    </source>
</evidence>
<evidence type="ECO:0000256" key="2">
    <source>
        <dbReference type="ARBA" id="ARBA00022448"/>
    </source>
</evidence>
<evidence type="ECO:0000259" key="8">
    <source>
        <dbReference type="Pfam" id="PF04290"/>
    </source>
</evidence>
<keyword evidence="3" id="KW-1003">Cell membrane</keyword>
<comment type="similarity">
    <text evidence="7">Belongs to the TRAP transporter small permease family.</text>
</comment>
<dbReference type="GO" id="GO:0005886">
    <property type="term" value="C:plasma membrane"/>
    <property type="evidence" value="ECO:0007669"/>
    <property type="project" value="UniProtKB-SubCell"/>
</dbReference>
<comment type="subcellular location">
    <subcellularLocation>
        <location evidence="7">Cell inner membrane</location>
        <topology evidence="7">Multi-pass membrane protein</topology>
    </subcellularLocation>
    <subcellularLocation>
        <location evidence="1">Cell membrane</location>
        <topology evidence="1">Multi-pass membrane protein</topology>
    </subcellularLocation>
</comment>
<dbReference type="OrthoDB" id="4250245at2"/>
<evidence type="ECO:0000256" key="6">
    <source>
        <dbReference type="ARBA" id="ARBA00023136"/>
    </source>
</evidence>
<keyword evidence="4 7" id="KW-0812">Transmembrane</keyword>
<dbReference type="GO" id="GO:0022857">
    <property type="term" value="F:transmembrane transporter activity"/>
    <property type="evidence" value="ECO:0007669"/>
    <property type="project" value="UniProtKB-UniRule"/>
</dbReference>
<dbReference type="InterPro" id="IPR055348">
    <property type="entry name" value="DctQ"/>
</dbReference>
<feature type="transmembrane region" description="Helical" evidence="7">
    <location>
        <begin position="91"/>
        <end position="112"/>
    </location>
</feature>
<dbReference type="Proteomes" id="UP000285530">
    <property type="component" value="Unassembled WGS sequence"/>
</dbReference>
<evidence type="ECO:0000256" key="5">
    <source>
        <dbReference type="ARBA" id="ARBA00022989"/>
    </source>
</evidence>
<evidence type="ECO:0000256" key="7">
    <source>
        <dbReference type="RuleBase" id="RU369079"/>
    </source>
</evidence>
<protein>
    <recommendedName>
        <fullName evidence="7">TRAP transporter small permease protein</fullName>
    </recommendedName>
</protein>
<keyword evidence="6 7" id="KW-0472">Membrane</keyword>
<feature type="transmembrane region" description="Helical" evidence="7">
    <location>
        <begin position="12"/>
        <end position="33"/>
    </location>
</feature>